<dbReference type="SUPFAM" id="SSF51197">
    <property type="entry name" value="Clavaminate synthase-like"/>
    <property type="match status" value="1"/>
</dbReference>
<dbReference type="InterPro" id="IPR008775">
    <property type="entry name" value="Phytyl_CoA_dOase-like"/>
</dbReference>
<dbReference type="Pfam" id="PF05721">
    <property type="entry name" value="PhyH"/>
    <property type="match status" value="1"/>
</dbReference>
<gene>
    <name evidence="1" type="ORF">F4Y42_18230</name>
</gene>
<keyword evidence="1" id="KW-0560">Oxidoreductase</keyword>
<evidence type="ECO:0000313" key="1">
    <source>
        <dbReference type="EMBL" id="MXY95383.1"/>
    </source>
</evidence>
<organism evidence="1">
    <name type="scientific">Caldilineaceae bacterium SB0664_bin_27</name>
    <dbReference type="NCBI Taxonomy" id="2605260"/>
    <lineage>
        <taxon>Bacteria</taxon>
        <taxon>Bacillati</taxon>
        <taxon>Chloroflexota</taxon>
        <taxon>Caldilineae</taxon>
        <taxon>Caldilineales</taxon>
        <taxon>Caldilineaceae</taxon>
    </lineage>
</organism>
<protein>
    <submittedName>
        <fullName evidence="1">Phytanoyl-CoA dioxygenase family protein</fullName>
    </submittedName>
</protein>
<name>A0A6B0YXM4_9CHLR</name>
<dbReference type="Gene3D" id="2.60.120.620">
    <property type="entry name" value="q2cbj1_9rhob like domain"/>
    <property type="match status" value="1"/>
</dbReference>
<keyword evidence="1" id="KW-0223">Dioxygenase</keyword>
<reference evidence="1" key="1">
    <citation type="submission" date="2019-09" db="EMBL/GenBank/DDBJ databases">
        <title>Characterisation of the sponge microbiome using genome-centric metagenomics.</title>
        <authorList>
            <person name="Engelberts J.P."/>
            <person name="Robbins S.J."/>
            <person name="De Goeij J.M."/>
            <person name="Aranda M."/>
            <person name="Bell S.C."/>
            <person name="Webster N.S."/>
        </authorList>
    </citation>
    <scope>NUCLEOTIDE SEQUENCE</scope>
    <source>
        <strain evidence="1">SB0664_bin_27</strain>
    </source>
</reference>
<sequence length="284" mass="31975">MNASHARPVPMTDEQKFFFDLRGWILLPGVLTQDEIEVMKAEAYTADIAKNQQATNPRQSYRGKLQTLLDHPAVAGILAEILAEEPFLSDDYHAFRCENSFITVRPPGWSKQTRGDGGLPHVVRPPQQANAMRYQAVGGKIFAGLTRVVWELEEVKAGQGGTSFLSGSHKAHFSYGGPDRYRPNISDSSWETSIREMMEDYSCPAGSAVIFTESLLHAANDWTNPDNPRCAVFNCYNSLWAQWHRLNLEHDIIEAMPPKRRSLFRGVWQIGGENHAYSPENRSL</sequence>
<dbReference type="EMBL" id="VXRG01000150">
    <property type="protein sequence ID" value="MXY95383.1"/>
    <property type="molecule type" value="Genomic_DNA"/>
</dbReference>
<dbReference type="AlphaFoldDB" id="A0A6B0YXM4"/>
<accession>A0A6B0YXM4</accession>
<comment type="caution">
    <text evidence="1">The sequence shown here is derived from an EMBL/GenBank/DDBJ whole genome shotgun (WGS) entry which is preliminary data.</text>
</comment>
<dbReference type="GO" id="GO:0016706">
    <property type="term" value="F:2-oxoglutarate-dependent dioxygenase activity"/>
    <property type="evidence" value="ECO:0007669"/>
    <property type="project" value="UniProtKB-ARBA"/>
</dbReference>
<proteinExistence type="predicted"/>